<proteinExistence type="predicted"/>
<dbReference type="OrthoDB" id="3801166at2759"/>
<evidence type="ECO:0000313" key="2">
    <source>
        <dbReference type="EMBL" id="KAF2249383.1"/>
    </source>
</evidence>
<sequence length="453" mass="50973">MGCMSSSHRSPPSPAMVSTCSQVEGKRVRPETPPPEISESHASSSALLTPPTPTKKARNSPSNGECSASSPDASFSPPRPLTPPDSHLRVGCTGVNEADAELPPTPTRASRHTEAEDDPLGPDIGYISSSSTSRSAEEGDEVESEPAHLILDAGLSSLASSPSPASSISDNEYRIDFGPEQYRGCTINELPHGYRKEIGNDEKLLAHAKGLREALTAWASKWTFTHGFHKGKRLEDVPISYINRFVIGIKKHESLWHKDLYVALKFHLPVRRPEQPGEKYVLTFGRNKGCRLDGLPPEEYVARSYINWMKDEGIPLQSDWEDLADGIVYYQCQELAEFVRDHPEAPTYTFPAYPHRYDDCKGMQITDIPEEEIRHIVERGIHEEEDAGGGYQYPGMKEAVGYWFLLYECNRWNWRTTVRWEWGRMRYYPMDLGKNLFPSTEVEQGVYQGLRDE</sequence>
<gene>
    <name evidence="2" type="ORF">BU26DRAFT_505422</name>
</gene>
<evidence type="ECO:0000313" key="3">
    <source>
        <dbReference type="Proteomes" id="UP000800094"/>
    </source>
</evidence>
<accession>A0A6A6IIJ7</accession>
<feature type="compositionally biased region" description="Polar residues" evidence="1">
    <location>
        <begin position="1"/>
        <end position="22"/>
    </location>
</feature>
<keyword evidence="3" id="KW-1185">Reference proteome</keyword>
<organism evidence="2 3">
    <name type="scientific">Trematosphaeria pertusa</name>
    <dbReference type="NCBI Taxonomy" id="390896"/>
    <lineage>
        <taxon>Eukaryota</taxon>
        <taxon>Fungi</taxon>
        <taxon>Dikarya</taxon>
        <taxon>Ascomycota</taxon>
        <taxon>Pezizomycotina</taxon>
        <taxon>Dothideomycetes</taxon>
        <taxon>Pleosporomycetidae</taxon>
        <taxon>Pleosporales</taxon>
        <taxon>Massarineae</taxon>
        <taxon>Trematosphaeriaceae</taxon>
        <taxon>Trematosphaeria</taxon>
    </lineage>
</organism>
<dbReference type="EMBL" id="ML987195">
    <property type="protein sequence ID" value="KAF2249383.1"/>
    <property type="molecule type" value="Genomic_DNA"/>
</dbReference>
<name>A0A6A6IIJ7_9PLEO</name>
<dbReference type="GeneID" id="54580183"/>
<dbReference type="Proteomes" id="UP000800094">
    <property type="component" value="Unassembled WGS sequence"/>
</dbReference>
<feature type="region of interest" description="Disordered" evidence="1">
    <location>
        <begin position="1"/>
        <end position="144"/>
    </location>
</feature>
<reference evidence="2" key="1">
    <citation type="journal article" date="2020" name="Stud. Mycol.">
        <title>101 Dothideomycetes genomes: a test case for predicting lifestyles and emergence of pathogens.</title>
        <authorList>
            <person name="Haridas S."/>
            <person name="Albert R."/>
            <person name="Binder M."/>
            <person name="Bloem J."/>
            <person name="Labutti K."/>
            <person name="Salamov A."/>
            <person name="Andreopoulos B."/>
            <person name="Baker S."/>
            <person name="Barry K."/>
            <person name="Bills G."/>
            <person name="Bluhm B."/>
            <person name="Cannon C."/>
            <person name="Castanera R."/>
            <person name="Culley D."/>
            <person name="Daum C."/>
            <person name="Ezra D."/>
            <person name="Gonzalez J."/>
            <person name="Henrissat B."/>
            <person name="Kuo A."/>
            <person name="Liang C."/>
            <person name="Lipzen A."/>
            <person name="Lutzoni F."/>
            <person name="Magnuson J."/>
            <person name="Mondo S."/>
            <person name="Nolan M."/>
            <person name="Ohm R."/>
            <person name="Pangilinan J."/>
            <person name="Park H.-J."/>
            <person name="Ramirez L."/>
            <person name="Alfaro M."/>
            <person name="Sun H."/>
            <person name="Tritt A."/>
            <person name="Yoshinaga Y."/>
            <person name="Zwiers L.-H."/>
            <person name="Turgeon B."/>
            <person name="Goodwin S."/>
            <person name="Spatafora J."/>
            <person name="Crous P."/>
            <person name="Grigoriev I."/>
        </authorList>
    </citation>
    <scope>NUCLEOTIDE SEQUENCE</scope>
    <source>
        <strain evidence="2">CBS 122368</strain>
    </source>
</reference>
<protein>
    <submittedName>
        <fullName evidence="2">Uncharacterized protein</fullName>
    </submittedName>
</protein>
<feature type="compositionally biased region" description="Low complexity" evidence="1">
    <location>
        <begin position="67"/>
        <end position="76"/>
    </location>
</feature>
<evidence type="ECO:0000256" key="1">
    <source>
        <dbReference type="SAM" id="MobiDB-lite"/>
    </source>
</evidence>
<dbReference type="RefSeq" id="XP_033684387.1">
    <property type="nucleotide sequence ID" value="XM_033826853.1"/>
</dbReference>
<dbReference type="AlphaFoldDB" id="A0A6A6IIJ7"/>